<dbReference type="GO" id="GO:0016020">
    <property type="term" value="C:membrane"/>
    <property type="evidence" value="ECO:0007669"/>
    <property type="project" value="UniProtKB-SubCell"/>
</dbReference>
<feature type="transmembrane region" description="Helical" evidence="7">
    <location>
        <begin position="519"/>
        <end position="540"/>
    </location>
</feature>
<proteinExistence type="predicted"/>
<sequence>MSQEKETDKNSDARFTQSPVDSGIEGDGALLTPERRPLAERRLVRMLDMRLLPVIFLIFIISLIDRTATTAARLTGLQEDIHLTDIQYSTVLAILYVSFVPAQIPSNLYLNRTPRPSLYIPACVVTWGLVSCLTGLVNDYAGLLAARIFLGIPEAAFNPGTMYLLSRWYTRRVSDPLSSQIASTDLEVGIGYQELAFRSALLYSGFLLSNAFGSLMAAGILSGMEGKRGIRAWRWCLLPDYPHNTVWLTPAERRLAQVRLAEDVGEADQNLMEDSIETRAHRPKGAPIFADDLFSVPRIKFSYSILSISLTLTLGYSRTISLLLAAFVGHSLILVWVSNTIPRPPVKRSASIAIVSGCGNLGTLMGSYAWKSRWGPDYHPSMYIGLASLVLCITLAYLVRLAIVKHNVKLLSLEYSDAQTFQRTKRERIEIAARLEGATFEEVLEKNREFSHDAEYNKCPLAINLFTCALRDTLLQTTFAMSEEKQSEGDIHLPHDSAKNEPDGILLSPDRRPLAEQQLVRMLDMRLLPAIILIFIMNYIDRTAVTAARLKGLQQDLHVTDIEYSTVLAVLYASYIPAQIPSNMILNRISRPSYYIPACVILWGLISCLTGVRNSLPSCL</sequence>
<name>A0AAD5V2Q6_9APHY</name>
<protein>
    <submittedName>
        <fullName evidence="8">Uncharacterized protein</fullName>
    </submittedName>
</protein>
<keyword evidence="5 7" id="KW-0472">Membrane</keyword>
<evidence type="ECO:0000313" key="9">
    <source>
        <dbReference type="Proteomes" id="UP001212997"/>
    </source>
</evidence>
<comment type="caution">
    <text evidence="8">The sequence shown here is derived from an EMBL/GenBank/DDBJ whole genome shotgun (WGS) entry which is preliminary data.</text>
</comment>
<evidence type="ECO:0000313" key="8">
    <source>
        <dbReference type="EMBL" id="KAJ3484028.1"/>
    </source>
</evidence>
<feature type="transmembrane region" description="Helical" evidence="7">
    <location>
        <begin position="319"/>
        <end position="338"/>
    </location>
</feature>
<feature type="transmembrane region" description="Helical" evidence="7">
    <location>
        <begin position="86"/>
        <end position="106"/>
    </location>
</feature>
<feature type="transmembrane region" description="Helical" evidence="7">
    <location>
        <begin position="382"/>
        <end position="403"/>
    </location>
</feature>
<evidence type="ECO:0000256" key="7">
    <source>
        <dbReference type="SAM" id="Phobius"/>
    </source>
</evidence>
<feature type="transmembrane region" description="Helical" evidence="7">
    <location>
        <begin position="143"/>
        <end position="165"/>
    </location>
</feature>
<feature type="transmembrane region" description="Helical" evidence="7">
    <location>
        <begin position="200"/>
        <end position="221"/>
    </location>
</feature>
<keyword evidence="2" id="KW-0813">Transport</keyword>
<dbReference type="PANTHER" id="PTHR43791:SF6">
    <property type="entry name" value="TRANSPORTER, PUTATIVE (AFU_ORTHOLOGUE AFUA_1G16690)-RELATED"/>
    <property type="match status" value="1"/>
</dbReference>
<evidence type="ECO:0000256" key="3">
    <source>
        <dbReference type="ARBA" id="ARBA00022692"/>
    </source>
</evidence>
<keyword evidence="3 7" id="KW-0812">Transmembrane</keyword>
<keyword evidence="4 7" id="KW-1133">Transmembrane helix</keyword>
<dbReference type="EMBL" id="JANAWD010000204">
    <property type="protein sequence ID" value="KAJ3484028.1"/>
    <property type="molecule type" value="Genomic_DNA"/>
</dbReference>
<evidence type="ECO:0000256" key="4">
    <source>
        <dbReference type="ARBA" id="ARBA00022989"/>
    </source>
</evidence>
<comment type="subcellular location">
    <subcellularLocation>
        <location evidence="1">Membrane</location>
        <topology evidence="1">Multi-pass membrane protein</topology>
    </subcellularLocation>
</comment>
<dbReference type="Pfam" id="PF07690">
    <property type="entry name" value="MFS_1"/>
    <property type="match status" value="1"/>
</dbReference>
<reference evidence="8" key="1">
    <citation type="submission" date="2022-07" db="EMBL/GenBank/DDBJ databases">
        <title>Genome Sequence of Physisporinus lineatus.</title>
        <authorList>
            <person name="Buettner E."/>
        </authorList>
    </citation>
    <scope>NUCLEOTIDE SEQUENCE</scope>
    <source>
        <strain evidence="8">VT162</strain>
    </source>
</reference>
<dbReference type="GO" id="GO:0022857">
    <property type="term" value="F:transmembrane transporter activity"/>
    <property type="evidence" value="ECO:0007669"/>
    <property type="project" value="InterPro"/>
</dbReference>
<accession>A0AAD5V2Q6</accession>
<dbReference type="InterPro" id="IPR011701">
    <property type="entry name" value="MFS"/>
</dbReference>
<gene>
    <name evidence="8" type="ORF">NLI96_g5907</name>
</gene>
<dbReference type="SUPFAM" id="SSF103473">
    <property type="entry name" value="MFS general substrate transporter"/>
    <property type="match status" value="2"/>
</dbReference>
<organism evidence="8 9">
    <name type="scientific">Meripilus lineatus</name>
    <dbReference type="NCBI Taxonomy" id="2056292"/>
    <lineage>
        <taxon>Eukaryota</taxon>
        <taxon>Fungi</taxon>
        <taxon>Dikarya</taxon>
        <taxon>Basidiomycota</taxon>
        <taxon>Agaricomycotina</taxon>
        <taxon>Agaricomycetes</taxon>
        <taxon>Polyporales</taxon>
        <taxon>Meripilaceae</taxon>
        <taxon>Meripilus</taxon>
    </lineage>
</organism>
<dbReference type="Gene3D" id="1.20.1250.20">
    <property type="entry name" value="MFS general substrate transporter like domains"/>
    <property type="match status" value="2"/>
</dbReference>
<evidence type="ECO:0000256" key="1">
    <source>
        <dbReference type="ARBA" id="ARBA00004141"/>
    </source>
</evidence>
<feature type="region of interest" description="Disordered" evidence="6">
    <location>
        <begin position="1"/>
        <end position="29"/>
    </location>
</feature>
<keyword evidence="9" id="KW-1185">Reference proteome</keyword>
<feature type="compositionally biased region" description="Basic and acidic residues" evidence="6">
    <location>
        <begin position="1"/>
        <end position="12"/>
    </location>
</feature>
<feature type="transmembrane region" description="Helical" evidence="7">
    <location>
        <begin position="594"/>
        <end position="612"/>
    </location>
</feature>
<dbReference type="InterPro" id="IPR036259">
    <property type="entry name" value="MFS_trans_sf"/>
</dbReference>
<evidence type="ECO:0000256" key="2">
    <source>
        <dbReference type="ARBA" id="ARBA00022448"/>
    </source>
</evidence>
<feature type="transmembrane region" description="Helical" evidence="7">
    <location>
        <begin position="350"/>
        <end position="370"/>
    </location>
</feature>
<dbReference type="PANTHER" id="PTHR43791">
    <property type="entry name" value="PERMEASE-RELATED"/>
    <property type="match status" value="1"/>
</dbReference>
<evidence type="ECO:0000256" key="6">
    <source>
        <dbReference type="SAM" id="MobiDB-lite"/>
    </source>
</evidence>
<feature type="transmembrane region" description="Helical" evidence="7">
    <location>
        <begin position="51"/>
        <end position="74"/>
    </location>
</feature>
<dbReference type="Proteomes" id="UP001212997">
    <property type="component" value="Unassembled WGS sequence"/>
</dbReference>
<feature type="transmembrane region" description="Helical" evidence="7">
    <location>
        <begin position="118"/>
        <end position="137"/>
    </location>
</feature>
<dbReference type="AlphaFoldDB" id="A0AAD5V2Q6"/>
<evidence type="ECO:0000256" key="5">
    <source>
        <dbReference type="ARBA" id="ARBA00023136"/>
    </source>
</evidence>